<evidence type="ECO:0000256" key="2">
    <source>
        <dbReference type="ARBA" id="ARBA00012438"/>
    </source>
</evidence>
<feature type="transmembrane region" description="Helical" evidence="9">
    <location>
        <begin position="72"/>
        <end position="89"/>
    </location>
</feature>
<evidence type="ECO:0000256" key="6">
    <source>
        <dbReference type="ARBA" id="ARBA00022777"/>
    </source>
</evidence>
<dbReference type="InterPro" id="IPR011712">
    <property type="entry name" value="Sig_transdc_His_kin_sub3_dim/P"/>
</dbReference>
<evidence type="ECO:0000259" key="11">
    <source>
        <dbReference type="Pfam" id="PF07730"/>
    </source>
</evidence>
<feature type="transmembrane region" description="Helical" evidence="9">
    <location>
        <begin position="95"/>
        <end position="113"/>
    </location>
</feature>
<evidence type="ECO:0000259" key="10">
    <source>
        <dbReference type="Pfam" id="PF02518"/>
    </source>
</evidence>
<dbReference type="Pfam" id="PF07730">
    <property type="entry name" value="HisKA_3"/>
    <property type="match status" value="1"/>
</dbReference>
<accession>A0ABR6UAY7</accession>
<dbReference type="Gene3D" id="3.30.565.10">
    <property type="entry name" value="Histidine kinase-like ATPase, C-terminal domain"/>
    <property type="match status" value="1"/>
</dbReference>
<dbReference type="PANTHER" id="PTHR24421:SF10">
    <property type="entry name" value="NITRATE_NITRITE SENSOR PROTEIN NARQ"/>
    <property type="match status" value="1"/>
</dbReference>
<dbReference type="EMBL" id="JACMYC010000008">
    <property type="protein sequence ID" value="MBC2961435.1"/>
    <property type="molecule type" value="Genomic_DNA"/>
</dbReference>
<feature type="domain" description="Signal transduction histidine kinase subgroup 3 dimerisation and phosphoacceptor" evidence="11">
    <location>
        <begin position="199"/>
        <end position="264"/>
    </location>
</feature>
<reference evidence="12 13" key="1">
    <citation type="submission" date="2020-08" db="EMBL/GenBank/DDBJ databases">
        <title>novel species in genus Nocardioides.</title>
        <authorList>
            <person name="Zhang G."/>
        </authorList>
    </citation>
    <scope>NUCLEOTIDE SEQUENCE [LARGE SCALE GENOMIC DNA]</scope>
    <source>
        <strain evidence="12 13">SC8A-24</strain>
    </source>
</reference>
<evidence type="ECO:0000313" key="12">
    <source>
        <dbReference type="EMBL" id="MBC2961435.1"/>
    </source>
</evidence>
<comment type="caution">
    <text evidence="12">The sequence shown here is derived from an EMBL/GenBank/DDBJ whole genome shotgun (WGS) entry which is preliminary data.</text>
</comment>
<keyword evidence="13" id="KW-1185">Reference proteome</keyword>
<keyword evidence="7" id="KW-0067">ATP-binding</keyword>
<keyword evidence="9" id="KW-0812">Transmembrane</keyword>
<evidence type="ECO:0000256" key="1">
    <source>
        <dbReference type="ARBA" id="ARBA00000085"/>
    </source>
</evidence>
<dbReference type="PANTHER" id="PTHR24421">
    <property type="entry name" value="NITRATE/NITRITE SENSOR PROTEIN NARX-RELATED"/>
    <property type="match status" value="1"/>
</dbReference>
<evidence type="ECO:0000256" key="3">
    <source>
        <dbReference type="ARBA" id="ARBA00022553"/>
    </source>
</evidence>
<keyword evidence="8" id="KW-0902">Two-component regulatory system</keyword>
<dbReference type="CDD" id="cd16917">
    <property type="entry name" value="HATPase_UhpB-NarQ-NarX-like"/>
    <property type="match status" value="1"/>
</dbReference>
<evidence type="ECO:0000256" key="5">
    <source>
        <dbReference type="ARBA" id="ARBA00022741"/>
    </source>
</evidence>
<organism evidence="12 13">
    <name type="scientific">Nocardioides deserti</name>
    <dbReference type="NCBI Taxonomy" id="1588644"/>
    <lineage>
        <taxon>Bacteria</taxon>
        <taxon>Bacillati</taxon>
        <taxon>Actinomycetota</taxon>
        <taxon>Actinomycetes</taxon>
        <taxon>Propionibacteriales</taxon>
        <taxon>Nocardioidaceae</taxon>
        <taxon>Nocardioides</taxon>
    </lineage>
</organism>
<dbReference type="GO" id="GO:0016301">
    <property type="term" value="F:kinase activity"/>
    <property type="evidence" value="ECO:0007669"/>
    <property type="project" value="UniProtKB-KW"/>
</dbReference>
<keyword evidence="4" id="KW-0808">Transferase</keyword>
<evidence type="ECO:0000256" key="4">
    <source>
        <dbReference type="ARBA" id="ARBA00022679"/>
    </source>
</evidence>
<dbReference type="EC" id="2.7.13.3" evidence="2"/>
<feature type="domain" description="Histidine kinase/HSP90-like ATPase" evidence="10">
    <location>
        <begin position="314"/>
        <end position="403"/>
    </location>
</feature>
<feature type="transmembrane region" description="Helical" evidence="9">
    <location>
        <begin position="12"/>
        <end position="35"/>
    </location>
</feature>
<dbReference type="RefSeq" id="WP_186346656.1">
    <property type="nucleotide sequence ID" value="NZ_BMMR01000006.1"/>
</dbReference>
<feature type="transmembrane region" description="Helical" evidence="9">
    <location>
        <begin position="146"/>
        <end position="169"/>
    </location>
</feature>
<feature type="transmembrane region" description="Helical" evidence="9">
    <location>
        <begin position="47"/>
        <end position="65"/>
    </location>
</feature>
<evidence type="ECO:0000256" key="9">
    <source>
        <dbReference type="SAM" id="Phobius"/>
    </source>
</evidence>
<keyword evidence="5" id="KW-0547">Nucleotide-binding</keyword>
<evidence type="ECO:0000256" key="7">
    <source>
        <dbReference type="ARBA" id="ARBA00022840"/>
    </source>
</evidence>
<comment type="catalytic activity">
    <reaction evidence="1">
        <text>ATP + protein L-histidine = ADP + protein N-phospho-L-histidine.</text>
        <dbReference type="EC" id="2.7.13.3"/>
    </reaction>
</comment>
<dbReference type="SUPFAM" id="SSF55874">
    <property type="entry name" value="ATPase domain of HSP90 chaperone/DNA topoisomerase II/histidine kinase"/>
    <property type="match status" value="1"/>
</dbReference>
<dbReference type="InterPro" id="IPR050482">
    <property type="entry name" value="Sensor_HK_TwoCompSys"/>
</dbReference>
<name>A0ABR6UAY7_9ACTN</name>
<feature type="transmembrane region" description="Helical" evidence="9">
    <location>
        <begin position="120"/>
        <end position="140"/>
    </location>
</feature>
<keyword evidence="9" id="KW-1133">Transmembrane helix</keyword>
<dbReference type="Pfam" id="PF02518">
    <property type="entry name" value="HATPase_c"/>
    <property type="match status" value="1"/>
</dbReference>
<proteinExistence type="predicted"/>
<sequence>MGTSRHDRPARRTVLVAAGCALVSVGILVLGGAGGEAAAGLPDAGGTAWWVTVAGLLAQALALCWSRVHPRAVLLAVGLVPVVVALAGGRDATSLTTLAVVVGVYVAGTTHPLRGLAPTLAAVAVLVTVAGTVAAADGGLEPWPALGVAALQTATTLGLVLLVTSWVAALRESSRAREDERRALVREHEARVQAALDRERTAMARELHDIAAHHLSGIAIAAAALERQVATDPDGARDAARQVRRQSTSVLRDLRSLVGLLRDRDGAGGARPETLGGIADLVADVVATGRDVTWTVLGDAAAAEREVGPLAQLAAYRVVQEALANAGRHAPGAACSVTLDARDRAEVTLVVRNGPAVEDPHLVTGGGFGLVGMRERAELTGARVDAGPTDDGGWEVRLVLPREEKTP</sequence>
<keyword evidence="6 12" id="KW-0418">Kinase</keyword>
<dbReference type="Gene3D" id="1.20.5.1930">
    <property type="match status" value="1"/>
</dbReference>
<evidence type="ECO:0000313" key="13">
    <source>
        <dbReference type="Proteomes" id="UP000604001"/>
    </source>
</evidence>
<protein>
    <recommendedName>
        <fullName evidence="2">histidine kinase</fullName>
        <ecNumber evidence="2">2.7.13.3</ecNumber>
    </recommendedName>
</protein>
<evidence type="ECO:0000256" key="8">
    <source>
        <dbReference type="ARBA" id="ARBA00023012"/>
    </source>
</evidence>
<keyword evidence="9" id="KW-0472">Membrane</keyword>
<gene>
    <name evidence="12" type="ORF">H7344_14130</name>
</gene>
<keyword evidence="3" id="KW-0597">Phosphoprotein</keyword>
<dbReference type="Proteomes" id="UP000604001">
    <property type="component" value="Unassembled WGS sequence"/>
</dbReference>
<dbReference type="InterPro" id="IPR003594">
    <property type="entry name" value="HATPase_dom"/>
</dbReference>
<dbReference type="InterPro" id="IPR036890">
    <property type="entry name" value="HATPase_C_sf"/>
</dbReference>